<sequence>MFNKNVKKLSTLLLLALSFTLTGCDLFDNDDDDKPETIINIDGNALKGILIGADVNLYHHTDISIPLLTTTTDSNGDYTLTGSLDVNGVYLVTVTANGSTTMICDVENCGTAESLIGFGETVPSSALVGVELSNVTYIDTTADLVSVTVPVNAVTTIATELYVSNLEATNPDLAAITASDFTASQTAVTKTVAAMFGVDVSADTNVFTLELPNLNDSTETAAAGASESGFAIINAAFSTAAGTSIATSIETIIDTSVALAETSSEDSNYEDVANAWIAVQDVLLDEAVAVSNNPEITLSEEAAEAVAEIVNAANEGVNLEEIETTNNNAKDIVGDPTGATGAGA</sequence>
<gene>
    <name evidence="2" type="ORF">RI845_05810</name>
</gene>
<feature type="chain" id="PRO_5046094963" description="Carboxypeptidase regulatory-like domain-containing protein" evidence="1">
    <location>
        <begin position="24"/>
        <end position="344"/>
    </location>
</feature>
<dbReference type="RefSeq" id="WP_348388805.1">
    <property type="nucleotide sequence ID" value="NZ_CP134146.1"/>
</dbReference>
<feature type="signal peptide" evidence="1">
    <location>
        <begin position="1"/>
        <end position="23"/>
    </location>
</feature>
<evidence type="ECO:0000256" key="1">
    <source>
        <dbReference type="SAM" id="SignalP"/>
    </source>
</evidence>
<evidence type="ECO:0000313" key="3">
    <source>
        <dbReference type="Proteomes" id="UP001248581"/>
    </source>
</evidence>
<proteinExistence type="predicted"/>
<dbReference type="EMBL" id="CP134146">
    <property type="protein sequence ID" value="WNC69662.1"/>
    <property type="molecule type" value="Genomic_DNA"/>
</dbReference>
<protein>
    <recommendedName>
        <fullName evidence="4">Carboxypeptidase regulatory-like domain-containing protein</fullName>
    </recommendedName>
</protein>
<keyword evidence="3" id="KW-1185">Reference proteome</keyword>
<keyword evidence="1" id="KW-0732">Signal</keyword>
<name>A0ABY9TLI0_9GAMM</name>
<organism evidence="2 3">
    <name type="scientific">Thalassotalea nanhaiensis</name>
    <dbReference type="NCBI Taxonomy" id="3065648"/>
    <lineage>
        <taxon>Bacteria</taxon>
        <taxon>Pseudomonadati</taxon>
        <taxon>Pseudomonadota</taxon>
        <taxon>Gammaproteobacteria</taxon>
        <taxon>Alteromonadales</taxon>
        <taxon>Colwelliaceae</taxon>
        <taxon>Thalassotalea</taxon>
    </lineage>
</organism>
<dbReference type="Proteomes" id="UP001248581">
    <property type="component" value="Chromosome"/>
</dbReference>
<dbReference type="PROSITE" id="PS51257">
    <property type="entry name" value="PROKAR_LIPOPROTEIN"/>
    <property type="match status" value="1"/>
</dbReference>
<evidence type="ECO:0000313" key="2">
    <source>
        <dbReference type="EMBL" id="WNC69662.1"/>
    </source>
</evidence>
<reference evidence="3" key="1">
    <citation type="submission" date="2023-09" db="EMBL/GenBank/DDBJ databases">
        <authorList>
            <person name="Li S."/>
            <person name="Li X."/>
            <person name="Zhang C."/>
            <person name="Zhao Z."/>
        </authorList>
    </citation>
    <scope>NUCLEOTIDE SEQUENCE [LARGE SCALE GENOMIC DNA]</scope>
    <source>
        <strain evidence="3">SQ345</strain>
    </source>
</reference>
<accession>A0ABY9TLI0</accession>
<evidence type="ECO:0008006" key="4">
    <source>
        <dbReference type="Google" id="ProtNLM"/>
    </source>
</evidence>